<evidence type="ECO:0000256" key="5">
    <source>
        <dbReference type="ARBA" id="ARBA00022801"/>
    </source>
</evidence>
<dbReference type="FunFam" id="1.10.1670.10:FF:000001">
    <property type="entry name" value="Endonuclease III"/>
    <property type="match status" value="1"/>
</dbReference>
<keyword evidence="8 12" id="KW-0238">DNA-binding</keyword>
<dbReference type="SMART" id="SM00525">
    <property type="entry name" value="FES"/>
    <property type="match status" value="1"/>
</dbReference>
<dbReference type="InterPro" id="IPR005759">
    <property type="entry name" value="Nth"/>
</dbReference>
<dbReference type="FunFam" id="1.10.340.30:FF:000001">
    <property type="entry name" value="Endonuclease III"/>
    <property type="match status" value="1"/>
</dbReference>
<accession>F9NVS0</accession>
<dbReference type="Gene3D" id="1.10.340.30">
    <property type="entry name" value="Hypothetical protein, domain 2"/>
    <property type="match status" value="1"/>
</dbReference>
<dbReference type="SMART" id="SM00478">
    <property type="entry name" value="ENDO3c"/>
    <property type="match status" value="1"/>
</dbReference>
<evidence type="ECO:0000256" key="10">
    <source>
        <dbReference type="ARBA" id="ARBA00023239"/>
    </source>
</evidence>
<evidence type="ECO:0000256" key="7">
    <source>
        <dbReference type="ARBA" id="ARBA00023014"/>
    </source>
</evidence>
<proteinExistence type="inferred from homology"/>
<protein>
    <recommendedName>
        <fullName evidence="12">Endonuclease III</fullName>
        <ecNumber evidence="12">4.2.99.18</ecNumber>
    </recommendedName>
    <alternativeName>
        <fullName evidence="12">DNA-(apurinic or apyrimidinic site) lyase</fullName>
    </alternativeName>
</protein>
<dbReference type="InterPro" id="IPR004036">
    <property type="entry name" value="Endonuclease-III-like_CS2"/>
</dbReference>
<feature type="binding site" evidence="12">
    <location>
        <position position="263"/>
    </location>
    <ligand>
        <name>[4Fe-4S] cluster</name>
        <dbReference type="ChEBI" id="CHEBI:49883"/>
    </ligand>
</feature>
<dbReference type="InterPro" id="IPR003265">
    <property type="entry name" value="HhH-GPD_domain"/>
</dbReference>
<dbReference type="GO" id="GO:0140078">
    <property type="term" value="F:class I DNA-(apurinic or apyrimidinic site) endonuclease activity"/>
    <property type="evidence" value="ECO:0007669"/>
    <property type="project" value="UniProtKB-EC"/>
</dbReference>
<feature type="binding site" evidence="12">
    <location>
        <position position="260"/>
    </location>
    <ligand>
        <name>[4Fe-4S] cluster</name>
        <dbReference type="ChEBI" id="CHEBI:49883"/>
    </ligand>
</feature>
<dbReference type="InterPro" id="IPR003651">
    <property type="entry name" value="Endonuclease3_FeS-loop_motif"/>
</dbReference>
<evidence type="ECO:0000256" key="6">
    <source>
        <dbReference type="ARBA" id="ARBA00023004"/>
    </source>
</evidence>
<dbReference type="STRING" id="1574624.GCA_001642025_01790"/>
<sequence>MGRRCCHHICHPKISLMNTCIVRPFVAEHVPTLWQVSHSVMTPGSDSPPMLKHMAASPIASRPQREDCRACADEVEALLSKAYPDARCELNYDGPYQLLVATVLSAQTTDRRVNTVTPTLFNRWPDPQALAGADIGEVQAIVAPLGFGPTRAVRLVSMAAKLVDNFDGVIPDDLDSLVTLPGVGRKTANVVLGNAFGVPGITPDTHVMRVSRRLGWTDANTPAKVETDLAELFDPSEWVMLCHRLIWHGRRCCHSRRPACGVCPVAEWCPSFGAGPTDPEEAAKLVREPRR</sequence>
<keyword evidence="11 12" id="KW-0326">Glycosidase</keyword>
<dbReference type="GO" id="GO:0019104">
    <property type="term" value="F:DNA N-glycosylase activity"/>
    <property type="evidence" value="ECO:0007669"/>
    <property type="project" value="UniProtKB-UniRule"/>
</dbReference>
<dbReference type="InterPro" id="IPR023170">
    <property type="entry name" value="HhH_base_excis_C"/>
</dbReference>
<evidence type="ECO:0000256" key="4">
    <source>
        <dbReference type="ARBA" id="ARBA00022763"/>
    </source>
</evidence>
<keyword evidence="2 12" id="KW-0004">4Fe-4S</keyword>
<evidence type="ECO:0000259" key="13">
    <source>
        <dbReference type="SMART" id="SM00478"/>
    </source>
</evidence>
<dbReference type="eggNOG" id="COG0177">
    <property type="taxonomic scope" value="Bacteria"/>
</dbReference>
<keyword evidence="7 12" id="KW-0411">Iron-sulfur</keyword>
<keyword evidence="4 12" id="KW-0227">DNA damage</keyword>
<dbReference type="Gene3D" id="1.10.1670.10">
    <property type="entry name" value="Helix-hairpin-Helix base-excision DNA repair enzymes (C-terminal)"/>
    <property type="match status" value="1"/>
</dbReference>
<name>F9NVS0_9ACTN</name>
<feature type="binding site" evidence="12">
    <location>
        <position position="253"/>
    </location>
    <ligand>
        <name>[4Fe-4S] cluster</name>
        <dbReference type="ChEBI" id="CHEBI:49883"/>
    </ligand>
</feature>
<dbReference type="NCBIfam" id="TIGR01083">
    <property type="entry name" value="nth"/>
    <property type="match status" value="1"/>
</dbReference>
<comment type="caution">
    <text evidence="14">The sequence shown here is derived from an EMBL/GenBank/DDBJ whole genome shotgun (WGS) entry which is preliminary data.</text>
</comment>
<dbReference type="InterPro" id="IPR000445">
    <property type="entry name" value="HhH_motif"/>
</dbReference>
<evidence type="ECO:0000256" key="12">
    <source>
        <dbReference type="HAMAP-Rule" id="MF_00942"/>
    </source>
</evidence>
<dbReference type="PROSITE" id="PS01155">
    <property type="entry name" value="ENDONUCLEASE_III_2"/>
    <property type="match status" value="1"/>
</dbReference>
<reference evidence="14 15" key="1">
    <citation type="submission" date="2011-07" db="EMBL/GenBank/DDBJ databases">
        <title>Genome Sequence of Propionibacterium acnes SK182B-JCVI.</title>
        <authorList>
            <person name="Durkin A.S."/>
            <person name="Madupu R."/>
            <person name="Hostetler J."/>
            <person name="Radune D."/>
            <person name="Torralba M."/>
            <person name="Methe B."/>
            <person name="Sutton G."/>
            <person name="Strausberg R.L."/>
            <person name="Nelson K.E."/>
        </authorList>
    </citation>
    <scope>NUCLEOTIDE SEQUENCE [LARGE SCALE GENOMIC DNA]</scope>
    <source>
        <strain evidence="14 15">SK182B-JCVI</strain>
    </source>
</reference>
<keyword evidence="14" id="KW-0255">Endonuclease</keyword>
<dbReference type="CDD" id="cd00056">
    <property type="entry name" value="ENDO3c"/>
    <property type="match status" value="1"/>
</dbReference>
<evidence type="ECO:0000313" key="15">
    <source>
        <dbReference type="Proteomes" id="UP000007832"/>
    </source>
</evidence>
<dbReference type="EC" id="4.2.99.18" evidence="12"/>
<organism evidence="14 15">
    <name type="scientific">[Propionibacterium] namnetense SK182B-JCVI</name>
    <dbReference type="NCBI Taxonomy" id="1051006"/>
    <lineage>
        <taxon>Bacteria</taxon>
        <taxon>Bacillati</taxon>
        <taxon>Actinomycetota</taxon>
        <taxon>Actinomycetes</taxon>
        <taxon>Propionibacteriales</taxon>
        <taxon>Propionibacteriaceae</taxon>
        <taxon>Cutibacterium</taxon>
    </lineage>
</organism>
<evidence type="ECO:0000313" key="14">
    <source>
        <dbReference type="EMBL" id="EGR96841.1"/>
    </source>
</evidence>
<dbReference type="PATRIC" id="fig|1051006.4.peg.1272"/>
<keyword evidence="3 12" id="KW-0479">Metal-binding</keyword>
<dbReference type="PANTHER" id="PTHR10359:SF18">
    <property type="entry name" value="ENDONUCLEASE III"/>
    <property type="match status" value="1"/>
</dbReference>
<feature type="binding site" evidence="12">
    <location>
        <position position="269"/>
    </location>
    <ligand>
        <name>[4Fe-4S] cluster</name>
        <dbReference type="ChEBI" id="CHEBI:49883"/>
    </ligand>
</feature>
<keyword evidence="14" id="KW-0540">Nuclease</keyword>
<dbReference type="GO" id="GO:0046872">
    <property type="term" value="F:metal ion binding"/>
    <property type="evidence" value="ECO:0007669"/>
    <property type="project" value="UniProtKB-KW"/>
</dbReference>
<dbReference type="GO" id="GO:0003677">
    <property type="term" value="F:DNA binding"/>
    <property type="evidence" value="ECO:0007669"/>
    <property type="project" value="UniProtKB-UniRule"/>
</dbReference>
<comment type="catalytic activity">
    <reaction evidence="12">
        <text>2'-deoxyribonucleotide-(2'-deoxyribose 5'-phosphate)-2'-deoxyribonucleotide-DNA = a 3'-end 2'-deoxyribonucleotide-(2,3-dehydro-2,3-deoxyribose 5'-phosphate)-DNA + a 5'-end 5'-phospho-2'-deoxyribonucleoside-DNA + H(+)</text>
        <dbReference type="Rhea" id="RHEA:66592"/>
        <dbReference type="Rhea" id="RHEA-COMP:13180"/>
        <dbReference type="Rhea" id="RHEA-COMP:16897"/>
        <dbReference type="Rhea" id="RHEA-COMP:17067"/>
        <dbReference type="ChEBI" id="CHEBI:15378"/>
        <dbReference type="ChEBI" id="CHEBI:136412"/>
        <dbReference type="ChEBI" id="CHEBI:157695"/>
        <dbReference type="ChEBI" id="CHEBI:167181"/>
        <dbReference type="EC" id="4.2.99.18"/>
    </reaction>
</comment>
<dbReference type="Pfam" id="PF10576">
    <property type="entry name" value="EndIII_4Fe-2S"/>
    <property type="match status" value="1"/>
</dbReference>
<dbReference type="Proteomes" id="UP000007832">
    <property type="component" value="Unassembled WGS sequence"/>
</dbReference>
<keyword evidence="9 12" id="KW-0234">DNA repair</keyword>
<evidence type="ECO:0000256" key="1">
    <source>
        <dbReference type="ARBA" id="ARBA00008343"/>
    </source>
</evidence>
<evidence type="ECO:0000256" key="9">
    <source>
        <dbReference type="ARBA" id="ARBA00023204"/>
    </source>
</evidence>
<evidence type="ECO:0000256" key="2">
    <source>
        <dbReference type="ARBA" id="ARBA00022485"/>
    </source>
</evidence>
<evidence type="ECO:0000256" key="8">
    <source>
        <dbReference type="ARBA" id="ARBA00023125"/>
    </source>
</evidence>
<comment type="similarity">
    <text evidence="1 12">Belongs to the Nth/MutY family.</text>
</comment>
<keyword evidence="5 12" id="KW-0378">Hydrolase</keyword>
<comment type="function">
    <text evidence="12">DNA repair enzyme that has both DNA N-glycosylase activity and AP-lyase activity. The DNA N-glycosylase activity releases various damaged pyrimidines from DNA by cleaving the N-glycosidic bond, leaving an AP (apurinic/apyrimidinic) site. The AP-lyase activity cleaves the phosphodiester bond 3' to the AP site by a beta-elimination, leaving a 3'-terminal unsaturated sugar and a product with a terminal 5'-phosphate.</text>
</comment>
<dbReference type="PANTHER" id="PTHR10359">
    <property type="entry name" value="A/G-SPECIFIC ADENINE GLYCOSYLASE/ENDONUCLEASE III"/>
    <property type="match status" value="1"/>
</dbReference>
<dbReference type="GO" id="GO:0051539">
    <property type="term" value="F:4 iron, 4 sulfur cluster binding"/>
    <property type="evidence" value="ECO:0007669"/>
    <property type="project" value="UniProtKB-UniRule"/>
</dbReference>
<evidence type="ECO:0000256" key="11">
    <source>
        <dbReference type="ARBA" id="ARBA00023295"/>
    </source>
</evidence>
<dbReference type="InterPro" id="IPR004035">
    <property type="entry name" value="Endouclease-III_FeS-bd_BS"/>
</dbReference>
<keyword evidence="6 12" id="KW-0408">Iron</keyword>
<dbReference type="EMBL" id="AFUN01000034">
    <property type="protein sequence ID" value="EGR96841.1"/>
    <property type="molecule type" value="Genomic_DNA"/>
</dbReference>
<gene>
    <name evidence="12" type="primary">nth</name>
    <name evidence="14" type="ORF">HMPREF1162_1650</name>
</gene>
<dbReference type="Pfam" id="PF00730">
    <property type="entry name" value="HhH-GPD"/>
    <property type="match status" value="1"/>
</dbReference>
<dbReference type="InterPro" id="IPR011257">
    <property type="entry name" value="DNA_glycosylase"/>
</dbReference>
<evidence type="ECO:0000256" key="3">
    <source>
        <dbReference type="ARBA" id="ARBA00022723"/>
    </source>
</evidence>
<dbReference type="AlphaFoldDB" id="F9NVS0"/>
<dbReference type="HAMAP" id="MF_00942">
    <property type="entry name" value="Nth"/>
    <property type="match status" value="1"/>
</dbReference>
<keyword evidence="10 12" id="KW-0456">Lyase</keyword>
<dbReference type="GO" id="GO:0006285">
    <property type="term" value="P:base-excision repair, AP site formation"/>
    <property type="evidence" value="ECO:0007669"/>
    <property type="project" value="TreeGrafter"/>
</dbReference>
<dbReference type="SUPFAM" id="SSF48150">
    <property type="entry name" value="DNA-glycosylase"/>
    <property type="match status" value="1"/>
</dbReference>
<feature type="domain" description="HhH-GPD" evidence="13">
    <location>
        <begin position="104"/>
        <end position="251"/>
    </location>
</feature>
<dbReference type="Pfam" id="PF00633">
    <property type="entry name" value="HHH"/>
    <property type="match status" value="1"/>
</dbReference>
<dbReference type="PROSITE" id="PS00764">
    <property type="entry name" value="ENDONUCLEASE_III_1"/>
    <property type="match status" value="1"/>
</dbReference>
<comment type="cofactor">
    <cofactor evidence="12">
        <name>[4Fe-4S] cluster</name>
        <dbReference type="ChEBI" id="CHEBI:49883"/>
    </cofactor>
    <text evidence="12">Binds 1 [4Fe-4S] cluster.</text>
</comment>